<gene>
    <name evidence="2" type="ORF">EV210_11236</name>
</gene>
<feature type="transmembrane region" description="Helical" evidence="1">
    <location>
        <begin position="717"/>
        <end position="735"/>
    </location>
</feature>
<dbReference type="OrthoDB" id="2109928at2"/>
<sequence length="787" mass="84168">MGKSFSAVKRVVSRTFWRNTFNRDIVLQLIVSILMASLVAGLISVAADSFFGKTLTTIVGEYGEFDVIVNVREEKREEGSAEIEKIIQQAFPGAKLQTGPTITGLTSFFVGLPGEYKTKETYEQLDNTFSSVPGKSGISIMTEPRVTIKGVPDGAKSMLVDRIMQIDGVLFAFRDGGSVTVILSAIDKSAFVNQEIQKLINERQIIEITFPVGSEPENVIRLGDRIAAAIREEKAVTVAENVSVDSKNNEMVYIVSTMIELKRFLTSYATQITLTPQSTDQPAPGDIIAFQGTAAVPLITGAVTDAGNILVQVKSVGINGSAEGTITQGTAAQLSNTAGRKLKDNRIGEEAFTATYRNPRQQLANALTETSKLVGQIPGLAVDTQNMAGIGINTLNNYNNGVGAIEQTLTSLQAAGSTIQAATGAMAGLSTEGLQTQLGNSSRALSALASTLQVLQLVNPQVAGSIAELNTTGQTLDSLQSALVSLDRVAANARNAQTAIGTIVTEGNSTLAKVRAFDVTGARQNLTTLSGRLTEVQQFNTPLVAAQLQYLAAAVPNMRDDEISRSEQLFDQIIGGQVIPSQRIQIMTSSNITVDFIAPVIYREAGHENLSIYTAQLGTIQQDPRAQVMIILMQVKAILAAMVALIATVLFLVLDHTAVMTMLRRQGRSTGKPEKGWRRRVQEFRAVFAAPECLYGMAIGAVLLTAIFIIAGGGIPYLPWIGVPFLGALLGLAVANNAEKISPLALDEVTAGEALGLSYDEIMREIVVPNGRPGLLQKMNAYKVKFK</sequence>
<feature type="transmembrane region" description="Helical" evidence="1">
    <location>
        <begin position="684"/>
        <end position="711"/>
    </location>
</feature>
<keyword evidence="1" id="KW-1133">Transmembrane helix</keyword>
<dbReference type="Proteomes" id="UP000295063">
    <property type="component" value="Unassembled WGS sequence"/>
</dbReference>
<keyword evidence="1" id="KW-0812">Transmembrane</keyword>
<keyword evidence="1" id="KW-0472">Membrane</keyword>
<dbReference type="EMBL" id="SLUI01000012">
    <property type="protein sequence ID" value="TCL35378.1"/>
    <property type="molecule type" value="Genomic_DNA"/>
</dbReference>
<feature type="transmembrane region" description="Helical" evidence="1">
    <location>
        <begin position="25"/>
        <end position="47"/>
    </location>
</feature>
<protein>
    <submittedName>
        <fullName evidence="2">Uncharacterized protein</fullName>
    </submittedName>
</protein>
<name>A0A4R1Q2Q4_9FIRM</name>
<accession>A0A4R1Q2Q4</accession>
<evidence type="ECO:0000313" key="3">
    <source>
        <dbReference type="Proteomes" id="UP000295063"/>
    </source>
</evidence>
<comment type="caution">
    <text evidence="2">The sequence shown here is derived from an EMBL/GenBank/DDBJ whole genome shotgun (WGS) entry which is preliminary data.</text>
</comment>
<dbReference type="AlphaFoldDB" id="A0A4R1Q2Q4"/>
<evidence type="ECO:0000256" key="1">
    <source>
        <dbReference type="SAM" id="Phobius"/>
    </source>
</evidence>
<dbReference type="RefSeq" id="WP_132082482.1">
    <property type="nucleotide sequence ID" value="NZ_SLUI01000012.1"/>
</dbReference>
<keyword evidence="3" id="KW-1185">Reference proteome</keyword>
<reference evidence="2 3" key="1">
    <citation type="submission" date="2019-03" db="EMBL/GenBank/DDBJ databases">
        <title>Genomic Encyclopedia of Type Strains, Phase IV (KMG-IV): sequencing the most valuable type-strain genomes for metagenomic binning, comparative biology and taxonomic classification.</title>
        <authorList>
            <person name="Goeker M."/>
        </authorList>
    </citation>
    <scope>NUCLEOTIDE SEQUENCE [LARGE SCALE GENOMIC DNA]</scope>
    <source>
        <strain evidence="2 3">DSM 15969</strain>
    </source>
</reference>
<feature type="transmembrane region" description="Helical" evidence="1">
    <location>
        <begin position="637"/>
        <end position="663"/>
    </location>
</feature>
<proteinExistence type="predicted"/>
<evidence type="ECO:0000313" key="2">
    <source>
        <dbReference type="EMBL" id="TCL35378.1"/>
    </source>
</evidence>
<organism evidence="2 3">
    <name type="scientific">Anaerospora hongkongensis</name>
    <dbReference type="NCBI Taxonomy" id="244830"/>
    <lineage>
        <taxon>Bacteria</taxon>
        <taxon>Bacillati</taxon>
        <taxon>Bacillota</taxon>
        <taxon>Negativicutes</taxon>
        <taxon>Selenomonadales</taxon>
        <taxon>Sporomusaceae</taxon>
        <taxon>Anaerospora</taxon>
    </lineage>
</organism>